<dbReference type="Proteomes" id="UP000634660">
    <property type="component" value="Unassembled WGS sequence"/>
</dbReference>
<comment type="caution">
    <text evidence="3">The sequence shown here is derived from an EMBL/GenBank/DDBJ whole genome shotgun (WGS) entry which is preliminary data.</text>
</comment>
<accession>A0A918QJ15</accession>
<organism evidence="3 4">
    <name type="scientific">Streptomyces subrutilus</name>
    <dbReference type="NCBI Taxonomy" id="36818"/>
    <lineage>
        <taxon>Bacteria</taxon>
        <taxon>Bacillati</taxon>
        <taxon>Actinomycetota</taxon>
        <taxon>Actinomycetes</taxon>
        <taxon>Kitasatosporales</taxon>
        <taxon>Streptomycetaceae</taxon>
        <taxon>Streptomyces</taxon>
    </lineage>
</organism>
<proteinExistence type="predicted"/>
<name>A0A918QJ15_9ACTN</name>
<sequence length="393" mass="39057">MPVLHTPRRPTRPVAASSAAARVVAALLAAAALCAPAATHPAAAAPVPARPAAAGPAARSAPAPAPAADAPAPAADAPAPAADAPGWTAGPAAGAAVRPDGVRPYFYLAGAPGTVLEDRLALTNTSDRARTVTLRGADARDTPEGAPAVRPAREPAGAGAGAGVWFAFGPGATVTVPPRTRAVVPFTVTLPPSAPPGDHPAAVVAAEAGREAAVRVHLRVGGPPLAALTVEDVTVRGRGAATEVAYTLVNRGNTVLAPALSLRARGRFGALPGRPAHALPLELLPGQRVALTEPWPGAPALDRARVTLTATAPGGARASGGADAWFVPWRAAGRTGAGLLLLAAAVGAARYLLRARRTSQDPPAPGRDAPCDGTPARPGPVRAPEHELTGVPR</sequence>
<reference evidence="3" key="1">
    <citation type="journal article" date="2014" name="Int. J. Syst. Evol. Microbiol.">
        <title>Complete genome sequence of Corynebacterium casei LMG S-19264T (=DSM 44701T), isolated from a smear-ripened cheese.</title>
        <authorList>
            <consortium name="US DOE Joint Genome Institute (JGI-PGF)"/>
            <person name="Walter F."/>
            <person name="Albersmeier A."/>
            <person name="Kalinowski J."/>
            <person name="Ruckert C."/>
        </authorList>
    </citation>
    <scope>NUCLEOTIDE SEQUENCE</scope>
    <source>
        <strain evidence="3">JCM 4834</strain>
    </source>
</reference>
<feature type="chain" id="PRO_5037732412" description="DUF916 domain-containing protein" evidence="2">
    <location>
        <begin position="45"/>
        <end position="393"/>
    </location>
</feature>
<evidence type="ECO:0008006" key="5">
    <source>
        <dbReference type="Google" id="ProtNLM"/>
    </source>
</evidence>
<feature type="signal peptide" evidence="2">
    <location>
        <begin position="1"/>
        <end position="44"/>
    </location>
</feature>
<feature type="region of interest" description="Disordered" evidence="1">
    <location>
        <begin position="52"/>
        <end position="86"/>
    </location>
</feature>
<dbReference type="RefSeq" id="WP_167536826.1">
    <property type="nucleotide sequence ID" value="NZ_BMVX01000002.1"/>
</dbReference>
<feature type="region of interest" description="Disordered" evidence="1">
    <location>
        <begin position="356"/>
        <end position="393"/>
    </location>
</feature>
<dbReference type="EMBL" id="BMVX01000002">
    <property type="protein sequence ID" value="GGZ48759.1"/>
    <property type="molecule type" value="Genomic_DNA"/>
</dbReference>
<reference evidence="3" key="2">
    <citation type="submission" date="2020-09" db="EMBL/GenBank/DDBJ databases">
        <authorList>
            <person name="Sun Q."/>
            <person name="Ohkuma M."/>
        </authorList>
    </citation>
    <scope>NUCLEOTIDE SEQUENCE</scope>
    <source>
        <strain evidence="3">JCM 4834</strain>
    </source>
</reference>
<gene>
    <name evidence="3" type="ORF">GCM10010371_04940</name>
</gene>
<dbReference type="AlphaFoldDB" id="A0A918QJ15"/>
<evidence type="ECO:0000256" key="1">
    <source>
        <dbReference type="SAM" id="MobiDB-lite"/>
    </source>
</evidence>
<evidence type="ECO:0000313" key="4">
    <source>
        <dbReference type="Proteomes" id="UP000634660"/>
    </source>
</evidence>
<evidence type="ECO:0000256" key="2">
    <source>
        <dbReference type="SAM" id="SignalP"/>
    </source>
</evidence>
<feature type="compositionally biased region" description="Basic and acidic residues" evidence="1">
    <location>
        <begin position="383"/>
        <end position="393"/>
    </location>
</feature>
<protein>
    <recommendedName>
        <fullName evidence="5">DUF916 domain-containing protein</fullName>
    </recommendedName>
</protein>
<keyword evidence="2" id="KW-0732">Signal</keyword>
<evidence type="ECO:0000313" key="3">
    <source>
        <dbReference type="EMBL" id="GGZ48759.1"/>
    </source>
</evidence>